<dbReference type="PANTHER" id="PTHR48100">
    <property type="entry name" value="BROAD-SPECIFICITY PHOSPHATASE YOR283W-RELATED"/>
    <property type="match status" value="1"/>
</dbReference>
<comment type="caution">
    <text evidence="1">The sequence shown here is derived from an EMBL/GenBank/DDBJ whole genome shotgun (WGS) entry which is preliminary data.</text>
</comment>
<dbReference type="Gene3D" id="3.40.50.1240">
    <property type="entry name" value="Phosphoglycerate mutase-like"/>
    <property type="match status" value="1"/>
</dbReference>
<dbReference type="Pfam" id="PF00300">
    <property type="entry name" value="His_Phos_1"/>
    <property type="match status" value="1"/>
</dbReference>
<reference evidence="1" key="1">
    <citation type="journal article" date="2015" name="Proc. Natl. Acad. Sci. U.S.A.">
        <title>Networks of energetic and metabolic interactions define dynamics in microbial communities.</title>
        <authorList>
            <person name="Embree M."/>
            <person name="Liu J.K."/>
            <person name="Al-Bassam M.M."/>
            <person name="Zengler K."/>
        </authorList>
    </citation>
    <scope>NUCLEOTIDE SEQUENCE</scope>
</reference>
<accession>A0A0W8G731</accession>
<dbReference type="GO" id="GO:0016791">
    <property type="term" value="F:phosphatase activity"/>
    <property type="evidence" value="ECO:0007669"/>
    <property type="project" value="TreeGrafter"/>
</dbReference>
<proteinExistence type="predicted"/>
<dbReference type="InterPro" id="IPR013078">
    <property type="entry name" value="His_Pase_superF_clade-1"/>
</dbReference>
<evidence type="ECO:0000313" key="1">
    <source>
        <dbReference type="EMBL" id="KUG28965.1"/>
    </source>
</evidence>
<dbReference type="InterPro" id="IPR050275">
    <property type="entry name" value="PGM_Phosphatase"/>
</dbReference>
<protein>
    <submittedName>
        <fullName evidence="1">Phosphoglycerate mutase family protein</fullName>
    </submittedName>
</protein>
<dbReference type="CDD" id="cd07067">
    <property type="entry name" value="HP_PGM_like"/>
    <property type="match status" value="1"/>
</dbReference>
<dbReference type="PROSITE" id="PS00175">
    <property type="entry name" value="PG_MUTASE"/>
    <property type="match status" value="1"/>
</dbReference>
<gene>
    <name evidence="1" type="ORF">ASZ90_001145</name>
</gene>
<name>A0A0W8G731_9ZZZZ</name>
<dbReference type="AlphaFoldDB" id="A0A0W8G731"/>
<dbReference type="InterPro" id="IPR001345">
    <property type="entry name" value="PG/BPGM_mutase_AS"/>
</dbReference>
<sequence>MRELWLIRHGQSVSNAGLPTGHPSRSALTGIGREQAVHVAEALPRAPDRLIVSPYSRAMDTARPILDRFPELPVTVAAVQEFTYLGSESYEGTTRDMRRPQIRDYWARCDPLHRQGEGAETFAELVVRVEAFYRRFVEGPDVPPGLTVACTHGQFIRAVLLRFFGGIGADFAADPRAMARFRGFREAFAVANGSIARLTVGRKPRLGAFDISHLPPPLTTY</sequence>
<dbReference type="SUPFAM" id="SSF53254">
    <property type="entry name" value="Phosphoglycerate mutase-like"/>
    <property type="match status" value="1"/>
</dbReference>
<dbReference type="SMART" id="SM00855">
    <property type="entry name" value="PGAM"/>
    <property type="match status" value="1"/>
</dbReference>
<dbReference type="EMBL" id="LNQE01000149">
    <property type="protein sequence ID" value="KUG28965.1"/>
    <property type="molecule type" value="Genomic_DNA"/>
</dbReference>
<dbReference type="InterPro" id="IPR029033">
    <property type="entry name" value="His_PPase_superfam"/>
</dbReference>
<organism evidence="1">
    <name type="scientific">hydrocarbon metagenome</name>
    <dbReference type="NCBI Taxonomy" id="938273"/>
    <lineage>
        <taxon>unclassified sequences</taxon>
        <taxon>metagenomes</taxon>
        <taxon>ecological metagenomes</taxon>
    </lineage>
</organism>